<name>A0A6U2LJD7_9STRA</name>
<evidence type="ECO:0000256" key="1">
    <source>
        <dbReference type="SAM" id="SignalP"/>
    </source>
</evidence>
<dbReference type="AlphaFoldDB" id="A0A6U2LJD7"/>
<accession>A0A6U2LJD7</accession>
<reference evidence="2" key="1">
    <citation type="submission" date="2021-01" db="EMBL/GenBank/DDBJ databases">
        <authorList>
            <person name="Corre E."/>
            <person name="Pelletier E."/>
            <person name="Niang G."/>
            <person name="Scheremetjew M."/>
            <person name="Finn R."/>
            <person name="Kale V."/>
            <person name="Holt S."/>
            <person name="Cochrane G."/>
            <person name="Meng A."/>
            <person name="Brown T."/>
            <person name="Cohen L."/>
        </authorList>
    </citation>
    <scope>NUCLEOTIDE SEQUENCE</scope>
    <source>
        <strain evidence="2">B650</strain>
    </source>
</reference>
<dbReference type="EMBL" id="HBGY01004166">
    <property type="protein sequence ID" value="CAD9560407.1"/>
    <property type="molecule type" value="Transcribed_RNA"/>
</dbReference>
<feature type="signal peptide" evidence="1">
    <location>
        <begin position="1"/>
        <end position="24"/>
    </location>
</feature>
<proteinExistence type="predicted"/>
<feature type="chain" id="PRO_5036191961" evidence="1">
    <location>
        <begin position="25"/>
        <end position="228"/>
    </location>
</feature>
<dbReference type="EMBL" id="HBGY01004165">
    <property type="protein sequence ID" value="CAD9560404.1"/>
    <property type="molecule type" value="Transcribed_RNA"/>
</dbReference>
<sequence length="228" mass="25697">MMIFQKTTLLTTLLMTTFCAKAMAAECTKITDLTPDSDECSLNDLPDAELQRQCDVLGLDVKSVLLDMAEGDDDFTDGSSETLLEDLKAGTYELTHDDYVKTAYICMRIEEDLAKMIEEDPDQLLQMEQEMMQEDPEMMVQVITDVLTQSPELMDELVADLLQEDPDLMLELTEQLEEGERLQDRPDVMAGLVAFMLRSNDDFMDELDKVYAGDEEEEGDATNGGDEL</sequence>
<protein>
    <submittedName>
        <fullName evidence="2">Uncharacterized protein</fullName>
    </submittedName>
</protein>
<gene>
    <name evidence="2" type="ORF">LDAN0321_LOCUS2532</name>
    <name evidence="3" type="ORF">LDAN0321_LOCUS2533</name>
</gene>
<evidence type="ECO:0000313" key="2">
    <source>
        <dbReference type="EMBL" id="CAD9560404.1"/>
    </source>
</evidence>
<keyword evidence="1" id="KW-0732">Signal</keyword>
<organism evidence="2">
    <name type="scientific">Leptocylindrus danicus</name>
    <dbReference type="NCBI Taxonomy" id="163516"/>
    <lineage>
        <taxon>Eukaryota</taxon>
        <taxon>Sar</taxon>
        <taxon>Stramenopiles</taxon>
        <taxon>Ochrophyta</taxon>
        <taxon>Bacillariophyta</taxon>
        <taxon>Coscinodiscophyceae</taxon>
        <taxon>Chaetocerotophycidae</taxon>
        <taxon>Leptocylindrales</taxon>
        <taxon>Leptocylindraceae</taxon>
        <taxon>Leptocylindrus</taxon>
    </lineage>
</organism>
<evidence type="ECO:0000313" key="3">
    <source>
        <dbReference type="EMBL" id="CAD9560407.1"/>
    </source>
</evidence>